<protein>
    <recommendedName>
        <fullName evidence="5">Probable membrane transporter protein</fullName>
    </recommendedName>
</protein>
<feature type="transmembrane region" description="Helical" evidence="5">
    <location>
        <begin position="196"/>
        <end position="217"/>
    </location>
</feature>
<accession>C6E928</accession>
<evidence type="ECO:0000313" key="6">
    <source>
        <dbReference type="EMBL" id="ACT18123.1"/>
    </source>
</evidence>
<dbReference type="GO" id="GO:0005886">
    <property type="term" value="C:plasma membrane"/>
    <property type="evidence" value="ECO:0007669"/>
    <property type="project" value="UniProtKB-SubCell"/>
</dbReference>
<feature type="transmembrane region" description="Helical" evidence="5">
    <location>
        <begin position="172"/>
        <end position="190"/>
    </location>
</feature>
<dbReference type="InterPro" id="IPR002781">
    <property type="entry name" value="TM_pro_TauE-like"/>
</dbReference>
<evidence type="ECO:0000256" key="4">
    <source>
        <dbReference type="ARBA" id="ARBA00023136"/>
    </source>
</evidence>
<keyword evidence="4 5" id="KW-0472">Membrane</keyword>
<comment type="subcellular location">
    <subcellularLocation>
        <location evidence="5">Cell membrane</location>
        <topology evidence="5">Multi-pass membrane protein</topology>
    </subcellularLocation>
    <subcellularLocation>
        <location evidence="1">Membrane</location>
        <topology evidence="1">Multi-pass membrane protein</topology>
    </subcellularLocation>
</comment>
<dbReference type="eggNOG" id="COG0730">
    <property type="taxonomic scope" value="Bacteria"/>
</dbReference>
<keyword evidence="2 5" id="KW-0812">Transmembrane</keyword>
<evidence type="ECO:0000256" key="1">
    <source>
        <dbReference type="ARBA" id="ARBA00004141"/>
    </source>
</evidence>
<organism evidence="6">
    <name type="scientific">Geobacter sp. (strain M21)</name>
    <dbReference type="NCBI Taxonomy" id="443144"/>
    <lineage>
        <taxon>Bacteria</taxon>
        <taxon>Pseudomonadati</taxon>
        <taxon>Thermodesulfobacteriota</taxon>
        <taxon>Desulfuromonadia</taxon>
        <taxon>Geobacterales</taxon>
        <taxon>Geobacteraceae</taxon>
        <taxon>Geobacter</taxon>
    </lineage>
</organism>
<evidence type="ECO:0000256" key="5">
    <source>
        <dbReference type="RuleBase" id="RU363041"/>
    </source>
</evidence>
<dbReference type="STRING" id="443144.GM21_2071"/>
<name>C6E928_GEOSM</name>
<dbReference type="AlphaFoldDB" id="C6E928"/>
<dbReference type="HOGENOM" id="CLU_045498_4_0_7"/>
<evidence type="ECO:0000256" key="2">
    <source>
        <dbReference type="ARBA" id="ARBA00022692"/>
    </source>
</evidence>
<dbReference type="InterPro" id="IPR051598">
    <property type="entry name" value="TSUP/Inactive_protease-like"/>
</dbReference>
<reference evidence="6" key="1">
    <citation type="submission" date="2009-07" db="EMBL/GenBank/DDBJ databases">
        <title>Complete sequence of Geobacter sp. M21.</title>
        <authorList>
            <consortium name="US DOE Joint Genome Institute"/>
            <person name="Lucas S."/>
            <person name="Copeland A."/>
            <person name="Lapidus A."/>
            <person name="Glavina del Rio T."/>
            <person name="Dalin E."/>
            <person name="Tice H."/>
            <person name="Bruce D."/>
            <person name="Goodwin L."/>
            <person name="Pitluck S."/>
            <person name="Saunders E."/>
            <person name="Brettin T."/>
            <person name="Detter J.C."/>
            <person name="Han C."/>
            <person name="Larimer F."/>
            <person name="Land M."/>
            <person name="Hauser L."/>
            <person name="Kyrpides N."/>
            <person name="Ovchinnikova G."/>
            <person name="Lovley D."/>
        </authorList>
    </citation>
    <scope>NUCLEOTIDE SEQUENCE [LARGE SCALE GENOMIC DNA]</scope>
    <source>
        <strain evidence="6">M21</strain>
    </source>
</reference>
<dbReference type="OrthoDB" id="560496at2"/>
<comment type="similarity">
    <text evidence="5">Belongs to the 4-toluene sulfonate uptake permease (TSUP) (TC 2.A.102) family.</text>
</comment>
<dbReference type="PANTHER" id="PTHR43701:SF5">
    <property type="entry name" value="MEMBRANE TRANSPORTER PROTEIN-RELATED"/>
    <property type="match status" value="1"/>
</dbReference>
<proteinExistence type="inferred from homology"/>
<feature type="transmembrane region" description="Helical" evidence="5">
    <location>
        <begin position="50"/>
        <end position="68"/>
    </location>
</feature>
<dbReference type="Pfam" id="PF01925">
    <property type="entry name" value="TauE"/>
    <property type="match status" value="1"/>
</dbReference>
<keyword evidence="3 5" id="KW-1133">Transmembrane helix</keyword>
<keyword evidence="5" id="KW-1003">Cell membrane</keyword>
<feature type="transmembrane region" description="Helical" evidence="5">
    <location>
        <begin position="224"/>
        <end position="244"/>
    </location>
</feature>
<dbReference type="KEGG" id="gem:GM21_2071"/>
<feature type="transmembrane region" description="Helical" evidence="5">
    <location>
        <begin position="136"/>
        <end position="160"/>
    </location>
</feature>
<dbReference type="EMBL" id="CP001661">
    <property type="protein sequence ID" value="ACT18123.1"/>
    <property type="molecule type" value="Genomic_DNA"/>
</dbReference>
<feature type="transmembrane region" description="Helical" evidence="5">
    <location>
        <begin position="74"/>
        <end position="92"/>
    </location>
</feature>
<gene>
    <name evidence="6" type="ordered locus">GM21_2071</name>
</gene>
<sequence>MTLPLLTLLLAAVLLVAALYSSVGHGGASGYIATLALFSIAPAAFKPTALVLNLVVAGVATCVFFRAGHFSWRLFWPFAVTSVPCSFVGGYLSLPDHVYKPLVGLVLVASALRLSFHNEKETEPVGLPPMSVAFLAGALLGLLSGLTGVGGGIFLSPLLLLLNWGKVREVSAVAALFILANSAAGLLGHVSSLQQIPYFVPPLALAALSGGAIGSYLGSARLPVAGIVKALSLVLMVAGVKMLLV</sequence>
<dbReference type="PANTHER" id="PTHR43701">
    <property type="entry name" value="MEMBRANE TRANSPORTER PROTEIN MJ0441-RELATED"/>
    <property type="match status" value="1"/>
</dbReference>
<evidence type="ECO:0000256" key="3">
    <source>
        <dbReference type="ARBA" id="ARBA00022989"/>
    </source>
</evidence>